<dbReference type="InterPro" id="IPR022930">
    <property type="entry name" value="UPF0316"/>
</dbReference>
<dbReference type="Pfam" id="PF18955">
    <property type="entry name" value="DUF5698"/>
    <property type="match status" value="1"/>
</dbReference>
<feature type="transmembrane region" description="Helical" evidence="6">
    <location>
        <begin position="76"/>
        <end position="96"/>
    </location>
</feature>
<evidence type="ECO:0000256" key="6">
    <source>
        <dbReference type="HAMAP-Rule" id="MF_01515"/>
    </source>
</evidence>
<feature type="transmembrane region" description="Helical" evidence="6">
    <location>
        <begin position="15"/>
        <end position="38"/>
    </location>
</feature>
<dbReference type="HAMAP" id="MF_01515">
    <property type="entry name" value="UPF0316"/>
    <property type="match status" value="1"/>
</dbReference>
<keyword evidence="5 6" id="KW-0472">Membrane</keyword>
<protein>
    <recommendedName>
        <fullName evidence="6">UPF0316 protein SAMN05421823_103198</fullName>
    </recommendedName>
</protein>
<feature type="domain" description="DUF5698" evidence="8">
    <location>
        <begin position="37"/>
        <end position="94"/>
    </location>
</feature>
<dbReference type="CDD" id="cd16381">
    <property type="entry name" value="YitT_C_like_1"/>
    <property type="match status" value="1"/>
</dbReference>
<dbReference type="Gene3D" id="3.30.70.120">
    <property type="match status" value="1"/>
</dbReference>
<dbReference type="Pfam" id="PF10035">
    <property type="entry name" value="DUF2179"/>
    <property type="match status" value="1"/>
</dbReference>
<dbReference type="InterPro" id="IPR015867">
    <property type="entry name" value="N-reg_PII/ATP_PRibTrfase_C"/>
</dbReference>
<evidence type="ECO:0000256" key="2">
    <source>
        <dbReference type="ARBA" id="ARBA00022475"/>
    </source>
</evidence>
<organism evidence="9 10">
    <name type="scientific">Catalinimonas alkaloidigena</name>
    <dbReference type="NCBI Taxonomy" id="1075417"/>
    <lineage>
        <taxon>Bacteria</taxon>
        <taxon>Pseudomonadati</taxon>
        <taxon>Bacteroidota</taxon>
        <taxon>Cytophagia</taxon>
        <taxon>Cytophagales</taxon>
        <taxon>Catalimonadaceae</taxon>
        <taxon>Catalinimonas</taxon>
    </lineage>
</organism>
<dbReference type="GO" id="GO:0005886">
    <property type="term" value="C:plasma membrane"/>
    <property type="evidence" value="ECO:0007669"/>
    <property type="project" value="UniProtKB-SubCell"/>
</dbReference>
<evidence type="ECO:0000256" key="5">
    <source>
        <dbReference type="ARBA" id="ARBA00023136"/>
    </source>
</evidence>
<keyword evidence="10" id="KW-1185">Reference proteome</keyword>
<evidence type="ECO:0000259" key="7">
    <source>
        <dbReference type="Pfam" id="PF10035"/>
    </source>
</evidence>
<dbReference type="PANTHER" id="PTHR40060:SF1">
    <property type="entry name" value="UPF0316 PROTEIN YEBE"/>
    <property type="match status" value="1"/>
</dbReference>
<dbReference type="OrthoDB" id="48231at2"/>
<dbReference type="Proteomes" id="UP000198510">
    <property type="component" value="Unassembled WGS sequence"/>
</dbReference>
<dbReference type="NCBIfam" id="NF003191">
    <property type="entry name" value="PRK04164.1-2"/>
    <property type="match status" value="1"/>
</dbReference>
<dbReference type="AlphaFoldDB" id="A0A1G9DP03"/>
<comment type="similarity">
    <text evidence="6">Belongs to the UPF0316 family.</text>
</comment>
<feature type="transmembrane region" description="Helical" evidence="6">
    <location>
        <begin position="50"/>
        <end position="70"/>
    </location>
</feature>
<evidence type="ECO:0000256" key="4">
    <source>
        <dbReference type="ARBA" id="ARBA00022989"/>
    </source>
</evidence>
<accession>A0A1G9DP03</accession>
<feature type="domain" description="DUF2179" evidence="7">
    <location>
        <begin position="130"/>
        <end position="178"/>
    </location>
</feature>
<dbReference type="InterPro" id="IPR019264">
    <property type="entry name" value="DUF2179"/>
</dbReference>
<dbReference type="InterPro" id="IPR044035">
    <property type="entry name" value="DUF5698"/>
</dbReference>
<proteinExistence type="inferred from homology"/>
<gene>
    <name evidence="9" type="ORF">SAMN05421823_103198</name>
</gene>
<evidence type="ECO:0000259" key="8">
    <source>
        <dbReference type="Pfam" id="PF18955"/>
    </source>
</evidence>
<comment type="subcellular location">
    <subcellularLocation>
        <location evidence="1 6">Cell membrane</location>
        <topology evidence="1 6">Multi-pass membrane protein</topology>
    </subcellularLocation>
</comment>
<name>A0A1G9DP03_9BACT</name>
<evidence type="ECO:0000256" key="3">
    <source>
        <dbReference type="ARBA" id="ARBA00022692"/>
    </source>
</evidence>
<reference evidence="9 10" key="1">
    <citation type="submission" date="2016-10" db="EMBL/GenBank/DDBJ databases">
        <authorList>
            <person name="de Groot N.N."/>
        </authorList>
    </citation>
    <scope>NUCLEOTIDE SEQUENCE [LARGE SCALE GENOMIC DNA]</scope>
    <source>
        <strain evidence="9 10">DSM 25186</strain>
    </source>
</reference>
<evidence type="ECO:0000313" key="9">
    <source>
        <dbReference type="EMBL" id="SDK65592.1"/>
    </source>
</evidence>
<dbReference type="EMBL" id="FNFO01000003">
    <property type="protein sequence ID" value="SDK65592.1"/>
    <property type="molecule type" value="Genomic_DNA"/>
</dbReference>
<dbReference type="PANTHER" id="PTHR40060">
    <property type="entry name" value="UPF0316 PROTEIN YEBE"/>
    <property type="match status" value="1"/>
</dbReference>
<dbReference type="STRING" id="1075417.SAMN05421823_103198"/>
<evidence type="ECO:0000256" key="1">
    <source>
        <dbReference type="ARBA" id="ARBA00004651"/>
    </source>
</evidence>
<sequence length="200" mass="22258">MQSSIAETLGIDPDLFHWVLVPMFIFLARIGDVSVSTIRIMFMMAGRKGLAPVLGFCEALIWLIAISQILQNVSSIASYVAYAGGFATGILVGMSIEERLALGNVIVRVITQRDADALIKQMQESGYRLTTVAAEGSRGAVSLIFAVVNRKQLGELTEIIRRFNPNAFYTVENIRYVSEPLPPPLAERPAFYFWEKAWRK</sequence>
<keyword evidence="4 6" id="KW-1133">Transmembrane helix</keyword>
<evidence type="ECO:0000313" key="10">
    <source>
        <dbReference type="Proteomes" id="UP000198510"/>
    </source>
</evidence>
<dbReference type="RefSeq" id="WP_089681190.1">
    <property type="nucleotide sequence ID" value="NZ_FNFO01000003.1"/>
</dbReference>
<keyword evidence="2 6" id="KW-1003">Cell membrane</keyword>
<keyword evidence="3 6" id="KW-0812">Transmembrane</keyword>